<keyword evidence="1" id="KW-0472">Membrane</keyword>
<dbReference type="AlphaFoldDB" id="A0A9D7XML2"/>
<feature type="transmembrane region" description="Helical" evidence="1">
    <location>
        <begin position="26"/>
        <end position="46"/>
    </location>
</feature>
<comment type="caution">
    <text evidence="2">The sequence shown here is derived from an EMBL/GenBank/DDBJ whole genome shotgun (WGS) entry which is preliminary data.</text>
</comment>
<proteinExistence type="predicted"/>
<accession>A0A9D7XML2</accession>
<dbReference type="Proteomes" id="UP000886657">
    <property type="component" value="Unassembled WGS sequence"/>
</dbReference>
<keyword evidence="1" id="KW-0812">Transmembrane</keyword>
<reference evidence="2" key="1">
    <citation type="submission" date="2020-10" db="EMBL/GenBank/DDBJ databases">
        <title>Connecting structure to function with the recovery of over 1000 high-quality activated sludge metagenome-assembled genomes encoding full-length rRNA genes using long-read sequencing.</title>
        <authorList>
            <person name="Singleton C.M."/>
            <person name="Petriglieri F."/>
            <person name="Kristensen J.M."/>
            <person name="Kirkegaard R.H."/>
            <person name="Michaelsen T.Y."/>
            <person name="Andersen M.H."/>
            <person name="Karst S.M."/>
            <person name="Dueholm M.S."/>
            <person name="Nielsen P.H."/>
            <person name="Albertsen M."/>
        </authorList>
    </citation>
    <scope>NUCLEOTIDE SEQUENCE</scope>
    <source>
        <strain evidence="2">Skiv_18-Q3-R9-52_MAXAC.067</strain>
    </source>
</reference>
<evidence type="ECO:0000313" key="3">
    <source>
        <dbReference type="Proteomes" id="UP000886657"/>
    </source>
</evidence>
<evidence type="ECO:0000313" key="2">
    <source>
        <dbReference type="EMBL" id="MBK9797689.1"/>
    </source>
</evidence>
<dbReference type="EMBL" id="JADKIO010000011">
    <property type="protein sequence ID" value="MBK9797689.1"/>
    <property type="molecule type" value="Genomic_DNA"/>
</dbReference>
<sequence>MNWFPVLSAIAIVGLAFLGVDNPGRAIAAQVGIAFLTIVGLGIGWWKESRYGYQTQR</sequence>
<evidence type="ECO:0000256" key="1">
    <source>
        <dbReference type="SAM" id="Phobius"/>
    </source>
</evidence>
<name>A0A9D7XML2_9BACT</name>
<organism evidence="2 3">
    <name type="scientific">Candidatus Geothrix skivensis</name>
    <dbReference type="NCBI Taxonomy" id="2954439"/>
    <lineage>
        <taxon>Bacteria</taxon>
        <taxon>Pseudomonadati</taxon>
        <taxon>Acidobacteriota</taxon>
        <taxon>Holophagae</taxon>
        <taxon>Holophagales</taxon>
        <taxon>Holophagaceae</taxon>
        <taxon>Geothrix</taxon>
    </lineage>
</organism>
<gene>
    <name evidence="2" type="ORF">IPP58_14605</name>
</gene>
<protein>
    <submittedName>
        <fullName evidence="2">Uncharacterized protein</fullName>
    </submittedName>
</protein>
<keyword evidence="1" id="KW-1133">Transmembrane helix</keyword>